<reference evidence="1" key="1">
    <citation type="submission" date="2022-01" db="EMBL/GenBank/DDBJ databases">
        <authorList>
            <person name="King R."/>
        </authorList>
    </citation>
    <scope>NUCLEOTIDE SEQUENCE</scope>
</reference>
<gene>
    <name evidence="1" type="ORF">CEUTPL_LOCUS2168</name>
</gene>
<keyword evidence="2" id="KW-1185">Reference proteome</keyword>
<dbReference type="Proteomes" id="UP001152799">
    <property type="component" value="Chromosome 10"/>
</dbReference>
<accession>A0A9N9MGR2</accession>
<dbReference type="AlphaFoldDB" id="A0A9N9MGR2"/>
<proteinExistence type="predicted"/>
<protein>
    <submittedName>
        <fullName evidence="1">Uncharacterized protein</fullName>
    </submittedName>
</protein>
<evidence type="ECO:0000313" key="2">
    <source>
        <dbReference type="Proteomes" id="UP001152799"/>
    </source>
</evidence>
<evidence type="ECO:0000313" key="1">
    <source>
        <dbReference type="EMBL" id="CAG9761465.1"/>
    </source>
</evidence>
<organism evidence="1 2">
    <name type="scientific">Ceutorhynchus assimilis</name>
    <name type="common">cabbage seed weevil</name>
    <dbReference type="NCBI Taxonomy" id="467358"/>
    <lineage>
        <taxon>Eukaryota</taxon>
        <taxon>Metazoa</taxon>
        <taxon>Ecdysozoa</taxon>
        <taxon>Arthropoda</taxon>
        <taxon>Hexapoda</taxon>
        <taxon>Insecta</taxon>
        <taxon>Pterygota</taxon>
        <taxon>Neoptera</taxon>
        <taxon>Endopterygota</taxon>
        <taxon>Coleoptera</taxon>
        <taxon>Polyphaga</taxon>
        <taxon>Cucujiformia</taxon>
        <taxon>Curculionidae</taxon>
        <taxon>Ceutorhynchinae</taxon>
        <taxon>Ceutorhynchus</taxon>
    </lineage>
</organism>
<dbReference type="EMBL" id="OU892286">
    <property type="protein sequence ID" value="CAG9761465.1"/>
    <property type="molecule type" value="Genomic_DNA"/>
</dbReference>
<name>A0A9N9MGR2_9CUCU</name>
<sequence>MNAIAEESIDGSDRAGEGITFLTEGTSEDISQISEESCAIQCNNREIKFIIDTIDSGARNHLVDGGIGQFLVNAQEVSCSIKVAKPGKTMQATKKGNAELEN</sequence>